<gene>
    <name evidence="2" type="ORF">RY831_09295</name>
</gene>
<dbReference type="RefSeq" id="WP_326506063.1">
    <property type="nucleotide sequence ID" value="NZ_JAWIIV010000006.1"/>
</dbReference>
<evidence type="ECO:0000313" key="3">
    <source>
        <dbReference type="Proteomes" id="UP001352263"/>
    </source>
</evidence>
<name>A0ABU6J7C2_9BURK</name>
<proteinExistence type="predicted"/>
<dbReference type="EMBL" id="JAWIIV010000006">
    <property type="protein sequence ID" value="MEC4719343.1"/>
    <property type="molecule type" value="Genomic_DNA"/>
</dbReference>
<dbReference type="Proteomes" id="UP001352263">
    <property type="component" value="Unassembled WGS sequence"/>
</dbReference>
<keyword evidence="1" id="KW-1133">Transmembrane helix</keyword>
<comment type="caution">
    <text evidence="2">The sequence shown here is derived from an EMBL/GenBank/DDBJ whole genome shotgun (WGS) entry which is preliminary data.</text>
</comment>
<organism evidence="2 3">
    <name type="scientific">Noviherbaspirillum album</name>
    <dbReference type="NCBI Taxonomy" id="3080276"/>
    <lineage>
        <taxon>Bacteria</taxon>
        <taxon>Pseudomonadati</taxon>
        <taxon>Pseudomonadota</taxon>
        <taxon>Betaproteobacteria</taxon>
        <taxon>Burkholderiales</taxon>
        <taxon>Oxalobacteraceae</taxon>
        <taxon>Noviherbaspirillum</taxon>
    </lineage>
</organism>
<feature type="transmembrane region" description="Helical" evidence="1">
    <location>
        <begin position="23"/>
        <end position="46"/>
    </location>
</feature>
<dbReference type="Pfam" id="PF05751">
    <property type="entry name" value="FixH"/>
    <property type="match status" value="1"/>
</dbReference>
<sequence>MQSTNSRRAASKVSSAPWYAHRWPWLLMLGPIIVVIAGIHTTWIAFTRQDALVVDDYYKQGKAINQDLSRDRVAASMKLRASIRYDASSGRLLGNVRSLGQPVGSSLTIKLVHSTQPQKDVVLQVQPDAEGSFAVALPMLDRARWQVSMEGAGRNWRLHDVWDWPVQRSVELSADRTD</sequence>
<evidence type="ECO:0000313" key="2">
    <source>
        <dbReference type="EMBL" id="MEC4719343.1"/>
    </source>
</evidence>
<keyword evidence="3" id="KW-1185">Reference proteome</keyword>
<accession>A0ABU6J7C2</accession>
<keyword evidence="1" id="KW-0472">Membrane</keyword>
<dbReference type="InterPro" id="IPR008620">
    <property type="entry name" value="FixH"/>
</dbReference>
<reference evidence="2 3" key="1">
    <citation type="submission" date="2023-10" db="EMBL/GenBank/DDBJ databases">
        <title>Noviherbaspirillum sp. CPCC 100848 genome assembly.</title>
        <authorList>
            <person name="Li X.Y."/>
            <person name="Fang X.M."/>
        </authorList>
    </citation>
    <scope>NUCLEOTIDE SEQUENCE [LARGE SCALE GENOMIC DNA]</scope>
    <source>
        <strain evidence="2 3">CPCC 100848</strain>
    </source>
</reference>
<keyword evidence="1" id="KW-0812">Transmembrane</keyword>
<protein>
    <submittedName>
        <fullName evidence="2">FixH family protein</fullName>
    </submittedName>
</protein>
<evidence type="ECO:0000256" key="1">
    <source>
        <dbReference type="SAM" id="Phobius"/>
    </source>
</evidence>